<evidence type="ECO:0000256" key="2">
    <source>
        <dbReference type="ARBA" id="ARBA00022692"/>
    </source>
</evidence>
<proteinExistence type="predicted"/>
<dbReference type="Gene3D" id="2.60.40.10">
    <property type="entry name" value="Immunoglobulins"/>
    <property type="match status" value="1"/>
</dbReference>
<organism evidence="7 8">
    <name type="scientific">Sinocyclocheilus rhinocerous</name>
    <dbReference type="NCBI Taxonomy" id="307959"/>
    <lineage>
        <taxon>Eukaryota</taxon>
        <taxon>Metazoa</taxon>
        <taxon>Chordata</taxon>
        <taxon>Craniata</taxon>
        <taxon>Vertebrata</taxon>
        <taxon>Euteleostomi</taxon>
        <taxon>Actinopterygii</taxon>
        <taxon>Neopterygii</taxon>
        <taxon>Teleostei</taxon>
        <taxon>Ostariophysi</taxon>
        <taxon>Cypriniformes</taxon>
        <taxon>Cyprinidae</taxon>
        <taxon>Cyprininae</taxon>
        <taxon>Sinocyclocheilus</taxon>
    </lineage>
</organism>
<dbReference type="Proteomes" id="UP000472270">
    <property type="component" value="Unassembled WGS sequence"/>
</dbReference>
<dbReference type="CDD" id="cd05716">
    <property type="entry name" value="IgV_pIgR_like"/>
    <property type="match status" value="1"/>
</dbReference>
<dbReference type="PROSITE" id="PS50835">
    <property type="entry name" value="IG_LIKE"/>
    <property type="match status" value="1"/>
</dbReference>
<keyword evidence="5" id="KW-0732">Signal</keyword>
<dbReference type="InterPro" id="IPR007110">
    <property type="entry name" value="Ig-like_dom"/>
</dbReference>
<protein>
    <recommendedName>
        <fullName evidence="6">Ig-like domain-containing protein</fullName>
    </recommendedName>
</protein>
<dbReference type="PANTHER" id="PTHR11860:SF118">
    <property type="entry name" value="CMRF35-LIKE MOLECULE 3-RELATED"/>
    <property type="match status" value="1"/>
</dbReference>
<reference evidence="7" key="1">
    <citation type="submission" date="2025-08" db="UniProtKB">
        <authorList>
            <consortium name="Ensembl"/>
        </authorList>
    </citation>
    <scope>IDENTIFICATION</scope>
</reference>
<dbReference type="PANTHER" id="PTHR11860">
    <property type="entry name" value="POLYMERIC-IMMUNOGLOBULIN RECEPTOR"/>
    <property type="match status" value="1"/>
</dbReference>
<name>A0A673FTV4_9TELE</name>
<dbReference type="InterPro" id="IPR050671">
    <property type="entry name" value="CD300_family_receptors"/>
</dbReference>
<dbReference type="InterPro" id="IPR013783">
    <property type="entry name" value="Ig-like_fold"/>
</dbReference>
<keyword evidence="3 4" id="KW-0472">Membrane</keyword>
<dbReference type="InterPro" id="IPR036179">
    <property type="entry name" value="Ig-like_dom_sf"/>
</dbReference>
<feature type="transmembrane region" description="Helical" evidence="4">
    <location>
        <begin position="6"/>
        <end position="26"/>
    </location>
</feature>
<keyword evidence="2 4" id="KW-0812">Transmembrane</keyword>
<dbReference type="Ensembl" id="ENSSRHT00000002773.1">
    <property type="protein sequence ID" value="ENSSRHP00000002670.1"/>
    <property type="gene ID" value="ENSSRHG00000001865.1"/>
</dbReference>
<evidence type="ECO:0000313" key="8">
    <source>
        <dbReference type="Proteomes" id="UP000472270"/>
    </source>
</evidence>
<evidence type="ECO:0000256" key="4">
    <source>
        <dbReference type="SAM" id="Phobius"/>
    </source>
</evidence>
<reference evidence="7" key="2">
    <citation type="submission" date="2025-09" db="UniProtKB">
        <authorList>
            <consortium name="Ensembl"/>
        </authorList>
    </citation>
    <scope>IDENTIFICATION</scope>
</reference>
<accession>A0A673FTV4</accession>
<feature type="chain" id="PRO_5025574702" description="Ig-like domain-containing protein" evidence="5">
    <location>
        <begin position="21"/>
        <end position="130"/>
    </location>
</feature>
<evidence type="ECO:0000256" key="3">
    <source>
        <dbReference type="ARBA" id="ARBA00023136"/>
    </source>
</evidence>
<evidence type="ECO:0000259" key="6">
    <source>
        <dbReference type="PROSITE" id="PS50835"/>
    </source>
</evidence>
<evidence type="ECO:0000256" key="5">
    <source>
        <dbReference type="SAM" id="SignalP"/>
    </source>
</evidence>
<dbReference type="GO" id="GO:0005886">
    <property type="term" value="C:plasma membrane"/>
    <property type="evidence" value="ECO:0007669"/>
    <property type="project" value="TreeGrafter"/>
</dbReference>
<feature type="domain" description="Ig-like" evidence="6">
    <location>
        <begin position="15"/>
        <end position="107"/>
    </location>
</feature>
<dbReference type="SUPFAM" id="SSF48726">
    <property type="entry name" value="Immunoglobulin"/>
    <property type="match status" value="1"/>
</dbReference>
<evidence type="ECO:0000313" key="7">
    <source>
        <dbReference type="Ensembl" id="ENSSRHP00000002670.1"/>
    </source>
</evidence>
<keyword evidence="8" id="KW-1185">Reference proteome</keyword>
<dbReference type="AlphaFoldDB" id="A0A673FTV4"/>
<dbReference type="InterPro" id="IPR013106">
    <property type="entry name" value="Ig_V-set"/>
</dbReference>
<dbReference type="Pfam" id="PF07686">
    <property type="entry name" value="V-set"/>
    <property type="match status" value="1"/>
</dbReference>
<evidence type="ECO:0000256" key="1">
    <source>
        <dbReference type="ARBA" id="ARBA00004370"/>
    </source>
</evidence>
<keyword evidence="4" id="KW-1133">Transmembrane helix</keyword>
<comment type="subcellular location">
    <subcellularLocation>
        <location evidence="1">Membrane</location>
    </subcellularLocation>
</comment>
<feature type="signal peptide" evidence="5">
    <location>
        <begin position="1"/>
        <end position="20"/>
    </location>
</feature>
<sequence>YLFHFRFNLILFSLPTSLFSLPLYLVTGYSGGGVSITCRYDRGYTVNAKYFCRGQWSECTDLIKTDTKNGEKWVDSGRFSLYDDTRAAVFTVTIRDLSEEDSGMYQCCGVDIRISEDFYTEVNLNIITGE</sequence>
<dbReference type="GO" id="GO:0004888">
    <property type="term" value="F:transmembrane signaling receptor activity"/>
    <property type="evidence" value="ECO:0007669"/>
    <property type="project" value="TreeGrafter"/>
</dbReference>